<keyword evidence="1" id="KW-0946">Virion</keyword>
<keyword evidence="1" id="KW-0167">Capsid protein</keyword>
<proteinExistence type="predicted"/>
<dbReference type="RefSeq" id="YP_010799292.1">
    <property type="nucleotide sequence ID" value="NC_076616.1"/>
</dbReference>
<dbReference type="Proteomes" id="UP000831150">
    <property type="component" value="Segment"/>
</dbReference>
<dbReference type="EMBL" id="MF375884">
    <property type="protein sequence ID" value="AZG06257.1"/>
    <property type="molecule type" value="Genomic_RNA"/>
</dbReference>
<dbReference type="Pfam" id="PF01785">
    <property type="entry name" value="Closter_coat"/>
    <property type="match status" value="1"/>
</dbReference>
<dbReference type="KEGG" id="vg:80537646"/>
<evidence type="ECO:0000313" key="2">
    <source>
        <dbReference type="Proteomes" id="UP000831150"/>
    </source>
</evidence>
<name>A0AAD0ZZT2_9VIRU</name>
<accession>A0AAD0ZZT2</accession>
<dbReference type="InterPro" id="IPR002679">
    <property type="entry name" value="Closter_coat"/>
</dbReference>
<sequence>MSAPTEQTTPTAAAIASLKAVDEPDQVQIVPREELEQTSIAGEDATAAFANFARAAATFARANQLAPRNLVKALALHLAINGTSETRDWSDDTLMVDDTEVDVEHLIDAIAGLGCTLRQFAKSNLAALAHQQLKQHRVPTNLALKHGVPRSQWPISFDFADGIPPAKLNDNDRAHIARLRKQATRHAARTQVTPMHYAPPDTY</sequence>
<organism evidence="1 2">
    <name type="scientific">Entoleuca gammaflexivirus 2</name>
    <dbReference type="NCBI Taxonomy" id="2086642"/>
    <lineage>
        <taxon>Viruses</taxon>
        <taxon>Riboviria</taxon>
        <taxon>Orthornavirae</taxon>
        <taxon>Kitrinoviricota</taxon>
        <taxon>Alsuviricetes</taxon>
        <taxon>Tymovirales</taxon>
        <taxon>Gammaflexiviridae</taxon>
        <taxon>Xylavirus</taxon>
        <taxon>Xylavirus duoentoleucae</taxon>
        <taxon>Xylavirus EntGFV-2</taxon>
    </lineage>
</organism>
<dbReference type="GeneID" id="80537646"/>
<keyword evidence="2" id="KW-1185">Reference proteome</keyword>
<reference evidence="1" key="1">
    <citation type="journal article" date="2019" name="Virology">
        <title>Viromes in Xylariaceae fungi infecting avocado in Spain.</title>
        <authorList>
            <person name="Velasco L."/>
            <person name="Arjona-Girona I."/>
            <person name="Cretazzo E."/>
            <person name="Lopez-Herrera C."/>
        </authorList>
    </citation>
    <scope>NUCLEOTIDE SEQUENCE</scope>
    <source>
        <strain evidence="1">E97-14</strain>
    </source>
</reference>
<evidence type="ECO:0000313" key="1">
    <source>
        <dbReference type="EMBL" id="AZG06257.1"/>
    </source>
</evidence>
<dbReference type="GO" id="GO:0019028">
    <property type="term" value="C:viral capsid"/>
    <property type="evidence" value="ECO:0007669"/>
    <property type="project" value="UniProtKB-KW"/>
</dbReference>
<protein>
    <submittedName>
        <fullName evidence="1">Coat protein</fullName>
    </submittedName>
</protein>